<dbReference type="RefSeq" id="WP_142098717.1">
    <property type="nucleotide sequence ID" value="NZ_VFPH01000001.1"/>
</dbReference>
<dbReference type="PANTHER" id="PTHR33376">
    <property type="match status" value="1"/>
</dbReference>
<gene>
    <name evidence="3" type="ORF">FB388_1512</name>
</gene>
<dbReference type="InterPro" id="IPR018389">
    <property type="entry name" value="DctP_fam"/>
</dbReference>
<sequence>MGRRKAAALAGVAAAALLVSACSAGTGSPGTVGGGAAAGGSAAASAETVFRVAFNQPENHPQFIAMRAMGERLAERTGGRYGIEVYPNETLGAQRETIELVQSGALDMSMVASPLLENFNPDFVAFNLPFTFDSQDHQRRAANDPAIVSELYSSLAGQNIQVLGAFHGGIRSMYNPRGPITTPADLAGMKVRVIESDTNIAMIRLMGGSGTPMGMGEVYTALQSGVIDAAENNELTYFNSKHSEVAPYYSYTRHLMLPDYLIVNPAVLEGMSPEHRAIFTEEVRAAIEEEGQLWKTEIARVTQAAKDAGAQFNEVDTEAFAAAIRPLVDQKLTSDVARRIHEQARAAASAG</sequence>
<organism evidence="3 4">
    <name type="scientific">Pseudonocardia cypriaca</name>
    <dbReference type="NCBI Taxonomy" id="882449"/>
    <lineage>
        <taxon>Bacteria</taxon>
        <taxon>Bacillati</taxon>
        <taxon>Actinomycetota</taxon>
        <taxon>Actinomycetes</taxon>
        <taxon>Pseudonocardiales</taxon>
        <taxon>Pseudonocardiaceae</taxon>
        <taxon>Pseudonocardia</taxon>
    </lineage>
</organism>
<name>A0A543GDJ1_9PSEU</name>
<feature type="signal peptide" evidence="2">
    <location>
        <begin position="1"/>
        <end position="24"/>
    </location>
</feature>
<dbReference type="InterPro" id="IPR004682">
    <property type="entry name" value="TRAP_DctP"/>
</dbReference>
<dbReference type="GO" id="GO:0030246">
    <property type="term" value="F:carbohydrate binding"/>
    <property type="evidence" value="ECO:0007669"/>
    <property type="project" value="TreeGrafter"/>
</dbReference>
<evidence type="ECO:0000256" key="2">
    <source>
        <dbReference type="SAM" id="SignalP"/>
    </source>
</evidence>
<keyword evidence="3" id="KW-0675">Receptor</keyword>
<proteinExistence type="predicted"/>
<dbReference type="AlphaFoldDB" id="A0A543GDJ1"/>
<evidence type="ECO:0000313" key="3">
    <source>
        <dbReference type="EMBL" id="TQM44150.1"/>
    </source>
</evidence>
<evidence type="ECO:0000313" key="4">
    <source>
        <dbReference type="Proteomes" id="UP000319818"/>
    </source>
</evidence>
<dbReference type="SUPFAM" id="SSF53850">
    <property type="entry name" value="Periplasmic binding protein-like II"/>
    <property type="match status" value="1"/>
</dbReference>
<dbReference type="Pfam" id="PF03480">
    <property type="entry name" value="DctP"/>
    <property type="match status" value="1"/>
</dbReference>
<dbReference type="GO" id="GO:0055085">
    <property type="term" value="P:transmembrane transport"/>
    <property type="evidence" value="ECO:0007669"/>
    <property type="project" value="InterPro"/>
</dbReference>
<comment type="caution">
    <text evidence="3">The sequence shown here is derived from an EMBL/GenBank/DDBJ whole genome shotgun (WGS) entry which is preliminary data.</text>
</comment>
<dbReference type="NCBIfam" id="TIGR00787">
    <property type="entry name" value="dctP"/>
    <property type="match status" value="1"/>
</dbReference>
<dbReference type="CDD" id="cd13671">
    <property type="entry name" value="PBP2_TRAP_SBP_like_3"/>
    <property type="match status" value="1"/>
</dbReference>
<dbReference type="PROSITE" id="PS51257">
    <property type="entry name" value="PROKAR_LIPOPROTEIN"/>
    <property type="match status" value="1"/>
</dbReference>
<dbReference type="Proteomes" id="UP000319818">
    <property type="component" value="Unassembled WGS sequence"/>
</dbReference>
<dbReference type="GO" id="GO:0030288">
    <property type="term" value="C:outer membrane-bounded periplasmic space"/>
    <property type="evidence" value="ECO:0007669"/>
    <property type="project" value="InterPro"/>
</dbReference>
<dbReference type="PANTHER" id="PTHR33376:SF2">
    <property type="entry name" value="DICARBOXYLATE-BINDING PERIPLASMIC PROTEIN"/>
    <property type="match status" value="1"/>
</dbReference>
<keyword evidence="1 2" id="KW-0732">Signal</keyword>
<dbReference type="PIRSF" id="PIRSF006470">
    <property type="entry name" value="DctB"/>
    <property type="match status" value="1"/>
</dbReference>
<dbReference type="NCBIfam" id="NF037995">
    <property type="entry name" value="TRAP_S1"/>
    <property type="match status" value="1"/>
</dbReference>
<accession>A0A543GDJ1</accession>
<protein>
    <submittedName>
        <fullName evidence="3">Tripartite ATP-independent transporter DctP family solute receptor</fullName>
    </submittedName>
</protein>
<dbReference type="Gene3D" id="3.40.190.170">
    <property type="entry name" value="Bacterial extracellular solute-binding protein, family 7"/>
    <property type="match status" value="1"/>
</dbReference>
<keyword evidence="4" id="KW-1185">Reference proteome</keyword>
<dbReference type="InterPro" id="IPR038404">
    <property type="entry name" value="TRAP_DctP_sf"/>
</dbReference>
<dbReference type="EMBL" id="VFPH01000001">
    <property type="protein sequence ID" value="TQM44150.1"/>
    <property type="molecule type" value="Genomic_DNA"/>
</dbReference>
<feature type="chain" id="PRO_5021997738" evidence="2">
    <location>
        <begin position="25"/>
        <end position="351"/>
    </location>
</feature>
<dbReference type="OrthoDB" id="9815946at2"/>
<evidence type="ECO:0000256" key="1">
    <source>
        <dbReference type="ARBA" id="ARBA00022729"/>
    </source>
</evidence>
<reference evidence="3 4" key="1">
    <citation type="submission" date="2019-06" db="EMBL/GenBank/DDBJ databases">
        <title>Sequencing the genomes of 1000 actinobacteria strains.</title>
        <authorList>
            <person name="Klenk H.-P."/>
        </authorList>
    </citation>
    <scope>NUCLEOTIDE SEQUENCE [LARGE SCALE GENOMIC DNA]</scope>
    <source>
        <strain evidence="3 4">DSM 45511</strain>
    </source>
</reference>